<dbReference type="InterPro" id="IPR045187">
    <property type="entry name" value="CcO_II"/>
</dbReference>
<evidence type="ECO:0000256" key="12">
    <source>
        <dbReference type="ARBA" id="ARBA00023004"/>
    </source>
</evidence>
<keyword evidence="5 18" id="KW-0349">Heme</keyword>
<dbReference type="InterPro" id="IPR008972">
    <property type="entry name" value="Cupredoxin"/>
</dbReference>
<accession>A0A2W2CIK5</accession>
<dbReference type="PANTHER" id="PTHR22888:SF9">
    <property type="entry name" value="CYTOCHROME C OXIDASE SUBUNIT 2"/>
    <property type="match status" value="1"/>
</dbReference>
<evidence type="ECO:0000256" key="13">
    <source>
        <dbReference type="ARBA" id="ARBA00023008"/>
    </source>
</evidence>
<protein>
    <recommendedName>
        <fullName evidence="3">cytochrome-c oxidase</fullName>
        <ecNumber evidence="3">7.1.1.9</ecNumber>
    </recommendedName>
    <alternativeName>
        <fullName evidence="16">Cytochrome aa3 subunit 2</fullName>
    </alternativeName>
</protein>
<evidence type="ECO:0000256" key="8">
    <source>
        <dbReference type="ARBA" id="ARBA00022723"/>
    </source>
</evidence>
<dbReference type="Gene3D" id="1.10.287.90">
    <property type="match status" value="1"/>
</dbReference>
<evidence type="ECO:0000259" key="21">
    <source>
        <dbReference type="PROSITE" id="PS51007"/>
    </source>
</evidence>
<proteinExistence type="inferred from homology"/>
<dbReference type="SUPFAM" id="SSF46626">
    <property type="entry name" value="Cytochrome c"/>
    <property type="match status" value="1"/>
</dbReference>
<reference evidence="22 23" key="1">
    <citation type="submission" date="2018-01" db="EMBL/GenBank/DDBJ databases">
        <title>Draft genome sequence of Salinispora sp. 13K206.</title>
        <authorList>
            <person name="Sahin N."/>
            <person name="Saygin H."/>
            <person name="Ay H."/>
        </authorList>
    </citation>
    <scope>NUCLEOTIDE SEQUENCE [LARGE SCALE GENOMIC DNA]</scope>
    <source>
        <strain evidence="22 23">13K206</strain>
    </source>
</reference>
<gene>
    <name evidence="22" type="primary">coxB</name>
    <name evidence="22" type="ORF">C1I99_21400</name>
</gene>
<dbReference type="InterPro" id="IPR001505">
    <property type="entry name" value="Copper_CuA"/>
</dbReference>
<evidence type="ECO:0000256" key="6">
    <source>
        <dbReference type="ARBA" id="ARBA00022660"/>
    </source>
</evidence>
<dbReference type="GO" id="GO:0005507">
    <property type="term" value="F:copper ion binding"/>
    <property type="evidence" value="ECO:0007669"/>
    <property type="project" value="InterPro"/>
</dbReference>
<feature type="domain" description="Cytochrome c" evidence="21">
    <location>
        <begin position="214"/>
        <end position="305"/>
    </location>
</feature>
<dbReference type="EMBL" id="POUB01000171">
    <property type="protein sequence ID" value="PZF92784.1"/>
    <property type="molecule type" value="Genomic_DNA"/>
</dbReference>
<keyword evidence="12 18" id="KW-0408">Iron</keyword>
<evidence type="ECO:0000256" key="4">
    <source>
        <dbReference type="ARBA" id="ARBA00022448"/>
    </source>
</evidence>
<evidence type="ECO:0000256" key="15">
    <source>
        <dbReference type="ARBA" id="ARBA00024688"/>
    </source>
</evidence>
<keyword evidence="14 19" id="KW-0472">Membrane</keyword>
<evidence type="ECO:0000256" key="14">
    <source>
        <dbReference type="ARBA" id="ARBA00023136"/>
    </source>
</evidence>
<feature type="transmembrane region" description="Helical" evidence="19">
    <location>
        <begin position="59"/>
        <end position="79"/>
    </location>
</feature>
<evidence type="ECO:0000256" key="1">
    <source>
        <dbReference type="ARBA" id="ARBA00004141"/>
    </source>
</evidence>
<dbReference type="GO" id="GO:0020037">
    <property type="term" value="F:heme binding"/>
    <property type="evidence" value="ECO:0007669"/>
    <property type="project" value="InterPro"/>
</dbReference>
<evidence type="ECO:0000256" key="5">
    <source>
        <dbReference type="ARBA" id="ARBA00022617"/>
    </source>
</evidence>
<evidence type="ECO:0000256" key="10">
    <source>
        <dbReference type="ARBA" id="ARBA00022982"/>
    </source>
</evidence>
<comment type="function">
    <text evidence="15">Subunits I and II form the functional core of the enzyme complex. Electrons originating in cytochrome c are transferred via heme a and Cu(A) to the binuclear center formed by heme a3 and Cu(B).</text>
</comment>
<evidence type="ECO:0000256" key="3">
    <source>
        <dbReference type="ARBA" id="ARBA00012949"/>
    </source>
</evidence>
<evidence type="ECO:0000256" key="7">
    <source>
        <dbReference type="ARBA" id="ARBA00022692"/>
    </source>
</evidence>
<evidence type="ECO:0000256" key="18">
    <source>
        <dbReference type="PROSITE-ProRule" id="PRU00433"/>
    </source>
</evidence>
<evidence type="ECO:0000256" key="17">
    <source>
        <dbReference type="ARBA" id="ARBA00047816"/>
    </source>
</evidence>
<keyword evidence="8 18" id="KW-0479">Metal-binding</keyword>
<dbReference type="InterPro" id="IPR014222">
    <property type="entry name" value="Cyt_c_oxidase_su2"/>
</dbReference>
<organism evidence="22 23">
    <name type="scientific">Micromonospora deserti</name>
    <dbReference type="NCBI Taxonomy" id="2070366"/>
    <lineage>
        <taxon>Bacteria</taxon>
        <taxon>Bacillati</taxon>
        <taxon>Actinomycetota</taxon>
        <taxon>Actinomycetes</taxon>
        <taxon>Micromonosporales</taxon>
        <taxon>Micromonosporaceae</taxon>
        <taxon>Micromonospora</taxon>
    </lineage>
</organism>
<dbReference type="SUPFAM" id="SSF49503">
    <property type="entry name" value="Cupredoxins"/>
    <property type="match status" value="1"/>
</dbReference>
<dbReference type="GO" id="GO:0042773">
    <property type="term" value="P:ATP synthesis coupled electron transport"/>
    <property type="evidence" value="ECO:0007669"/>
    <property type="project" value="TreeGrafter"/>
</dbReference>
<dbReference type="PANTHER" id="PTHR22888">
    <property type="entry name" value="CYTOCHROME C OXIDASE, SUBUNIT II"/>
    <property type="match status" value="1"/>
</dbReference>
<feature type="domain" description="Cytochrome oxidase subunit II copper A binding" evidence="20">
    <location>
        <begin position="91"/>
        <end position="203"/>
    </location>
</feature>
<evidence type="ECO:0000256" key="16">
    <source>
        <dbReference type="ARBA" id="ARBA00031399"/>
    </source>
</evidence>
<name>A0A2W2CIK5_9ACTN</name>
<dbReference type="AlphaFoldDB" id="A0A2W2CIK5"/>
<dbReference type="InterPro" id="IPR002429">
    <property type="entry name" value="CcO_II-like_C"/>
</dbReference>
<evidence type="ECO:0000313" key="22">
    <source>
        <dbReference type="EMBL" id="PZF92784.1"/>
    </source>
</evidence>
<comment type="catalytic activity">
    <reaction evidence="17">
        <text>4 Fe(II)-[cytochrome c] + O2 + 8 H(+)(in) = 4 Fe(III)-[cytochrome c] + 2 H2O + 4 H(+)(out)</text>
        <dbReference type="Rhea" id="RHEA:11436"/>
        <dbReference type="Rhea" id="RHEA-COMP:10350"/>
        <dbReference type="Rhea" id="RHEA-COMP:14399"/>
        <dbReference type="ChEBI" id="CHEBI:15377"/>
        <dbReference type="ChEBI" id="CHEBI:15378"/>
        <dbReference type="ChEBI" id="CHEBI:15379"/>
        <dbReference type="ChEBI" id="CHEBI:29033"/>
        <dbReference type="ChEBI" id="CHEBI:29034"/>
        <dbReference type="EC" id="7.1.1.9"/>
    </reaction>
</comment>
<dbReference type="InterPro" id="IPR036909">
    <property type="entry name" value="Cyt_c-like_dom_sf"/>
</dbReference>
<dbReference type="Pfam" id="PF00116">
    <property type="entry name" value="COX2"/>
    <property type="match status" value="1"/>
</dbReference>
<dbReference type="PROSITE" id="PS51007">
    <property type="entry name" value="CYTC"/>
    <property type="match status" value="1"/>
</dbReference>
<dbReference type="CDD" id="cd04213">
    <property type="entry name" value="CuRO_CcO_Caa3_II"/>
    <property type="match status" value="1"/>
</dbReference>
<evidence type="ECO:0000256" key="2">
    <source>
        <dbReference type="ARBA" id="ARBA00007866"/>
    </source>
</evidence>
<dbReference type="GO" id="GO:0016020">
    <property type="term" value="C:membrane"/>
    <property type="evidence" value="ECO:0007669"/>
    <property type="project" value="UniProtKB-SubCell"/>
</dbReference>
<dbReference type="InterPro" id="IPR009056">
    <property type="entry name" value="Cyt_c-like_dom"/>
</dbReference>
<dbReference type="OrthoDB" id="9781261at2"/>
<dbReference type="NCBIfam" id="TIGR02866">
    <property type="entry name" value="CoxB"/>
    <property type="match status" value="1"/>
</dbReference>
<feature type="transmembrane region" description="Helical" evidence="19">
    <location>
        <begin position="15"/>
        <end position="39"/>
    </location>
</feature>
<evidence type="ECO:0000256" key="9">
    <source>
        <dbReference type="ARBA" id="ARBA00022967"/>
    </source>
</evidence>
<dbReference type="InterPro" id="IPR036257">
    <property type="entry name" value="Cyt_c_oxidase_su2_TM_sf"/>
</dbReference>
<dbReference type="EC" id="7.1.1.9" evidence="3"/>
<evidence type="ECO:0000256" key="19">
    <source>
        <dbReference type="SAM" id="Phobius"/>
    </source>
</evidence>
<keyword evidence="23" id="KW-1185">Reference proteome</keyword>
<dbReference type="PROSITE" id="PS50857">
    <property type="entry name" value="COX2_CUA"/>
    <property type="match status" value="1"/>
</dbReference>
<evidence type="ECO:0000259" key="20">
    <source>
        <dbReference type="PROSITE" id="PS50857"/>
    </source>
</evidence>
<dbReference type="PROSITE" id="PS00078">
    <property type="entry name" value="COX2"/>
    <property type="match status" value="1"/>
</dbReference>
<dbReference type="InterPro" id="IPR034236">
    <property type="entry name" value="CuRO_CcO_Caa3_II"/>
</dbReference>
<comment type="caution">
    <text evidence="22">The sequence shown here is derived from an EMBL/GenBank/DDBJ whole genome shotgun (WGS) entry which is preliminary data.</text>
</comment>
<dbReference type="Proteomes" id="UP000248749">
    <property type="component" value="Unassembled WGS sequence"/>
</dbReference>
<dbReference type="Gene3D" id="2.60.40.420">
    <property type="entry name" value="Cupredoxins - blue copper proteins"/>
    <property type="match status" value="1"/>
</dbReference>
<keyword evidence="7 19" id="KW-0812">Transmembrane</keyword>
<keyword evidence="10" id="KW-0249">Electron transport</keyword>
<comment type="similarity">
    <text evidence="2">Belongs to the cytochrome c oxidase subunit 2 family.</text>
</comment>
<keyword evidence="13" id="KW-0186">Copper</keyword>
<keyword evidence="11 19" id="KW-1133">Transmembrane helix</keyword>
<dbReference type="GO" id="GO:0004129">
    <property type="term" value="F:cytochrome-c oxidase activity"/>
    <property type="evidence" value="ECO:0007669"/>
    <property type="project" value="UniProtKB-EC"/>
</dbReference>
<evidence type="ECO:0000256" key="11">
    <source>
        <dbReference type="ARBA" id="ARBA00022989"/>
    </source>
</evidence>
<dbReference type="Pfam" id="PF00034">
    <property type="entry name" value="Cytochrom_C"/>
    <property type="match status" value="1"/>
</dbReference>
<keyword evidence="9" id="KW-1278">Translocase</keyword>
<dbReference type="GO" id="GO:0016491">
    <property type="term" value="F:oxidoreductase activity"/>
    <property type="evidence" value="ECO:0007669"/>
    <property type="project" value="InterPro"/>
</dbReference>
<sequence>MLSPMGANASRAAGLWWLMFWIGVVVWVLVTAATLYALVRRRRDRHDPLTARRWENAPLVWGGIVLPSVVLVLLTGVSIDAMRHRDHPDASQATVVQVIGHQWWWEVRYPERDVVTANEVHVPAGRPVRLELTTADVIHSFWVPALAGKIDLVPGRSNTLSINTDRPGVYEGRCAEFCGLQHAKMRFRVVVEPESSFQDWLAAQGTSAAEPADDLAARGRQVFLSASCVYCHTIRGTAAVGSVGPDLTHLASRDTLAAGIMPNTKGHLGGWIVDPQQVKPGARMPSSDLPPDDLQALLAYLGSLA</sequence>
<evidence type="ECO:0000313" key="23">
    <source>
        <dbReference type="Proteomes" id="UP000248749"/>
    </source>
</evidence>
<keyword evidence="6" id="KW-0679">Respiratory chain</keyword>
<comment type="subcellular location">
    <subcellularLocation>
        <location evidence="1">Membrane</location>
        <topology evidence="1">Multi-pass membrane protein</topology>
    </subcellularLocation>
</comment>
<keyword evidence="4" id="KW-0813">Transport</keyword>